<evidence type="ECO:0000256" key="1">
    <source>
        <dbReference type="SAM" id="MobiDB-lite"/>
    </source>
</evidence>
<dbReference type="AlphaFoldDB" id="A0AAD4LPF6"/>
<accession>A0AAD4LPF6</accession>
<dbReference type="InterPro" id="IPR000210">
    <property type="entry name" value="BTB/POZ_dom"/>
</dbReference>
<dbReference type="SMART" id="SM00225">
    <property type="entry name" value="BTB"/>
    <property type="match status" value="1"/>
</dbReference>
<reference evidence="3" key="1">
    <citation type="submission" date="2022-01" db="EMBL/GenBank/DDBJ databases">
        <title>Comparative genomics reveals a dynamic genome evolution in the ectomycorrhizal milk-cap (Lactarius) mushrooms.</title>
        <authorList>
            <consortium name="DOE Joint Genome Institute"/>
            <person name="Lebreton A."/>
            <person name="Tang N."/>
            <person name="Kuo A."/>
            <person name="LaButti K."/>
            <person name="Drula E."/>
            <person name="Barry K."/>
            <person name="Clum A."/>
            <person name="Lipzen A."/>
            <person name="Mousain D."/>
            <person name="Ng V."/>
            <person name="Wang R."/>
            <person name="Wang X."/>
            <person name="Dai Y."/>
            <person name="Henrissat B."/>
            <person name="Grigoriev I.V."/>
            <person name="Guerin-Laguette A."/>
            <person name="Yu F."/>
            <person name="Martin F.M."/>
        </authorList>
    </citation>
    <scope>NUCLEOTIDE SEQUENCE</scope>
    <source>
        <strain evidence="3">QP</strain>
    </source>
</reference>
<dbReference type="Gene3D" id="3.30.710.10">
    <property type="entry name" value="Potassium Channel Kv1.1, Chain A"/>
    <property type="match status" value="1"/>
</dbReference>
<keyword evidence="4" id="KW-1185">Reference proteome</keyword>
<gene>
    <name evidence="3" type="ORF">EDB92DRAFT_1942546</name>
</gene>
<proteinExistence type="predicted"/>
<dbReference type="EMBL" id="JAKELL010000009">
    <property type="protein sequence ID" value="KAH8996200.1"/>
    <property type="molecule type" value="Genomic_DNA"/>
</dbReference>
<feature type="compositionally biased region" description="Polar residues" evidence="1">
    <location>
        <begin position="1"/>
        <end position="12"/>
    </location>
</feature>
<evidence type="ECO:0000259" key="2">
    <source>
        <dbReference type="SMART" id="SM00225"/>
    </source>
</evidence>
<name>A0AAD4LPF6_9AGAM</name>
<comment type="caution">
    <text evidence="3">The sequence shown here is derived from an EMBL/GenBank/DDBJ whole genome shotgun (WGS) entry which is preliminary data.</text>
</comment>
<sequence length="321" mass="36146">MSRVSSPASQPDTTRDAGPPFHDIWPSLTVILRSSDNVDFFVLKPVLAKVSVVFKDMFELPDTAPEVPPVDGNSQARGLPLIELTEDSGTLHIVLRLCYPVENPDLSNIEDIRRFLEARRKYMIEAFDDTIKDALFRVAESRPFSVFALASRYGLGDVANEAAKQMLSLPLTDLSDKSALKDITGPQYHRLLQYRRECIRRAATEPQLMWFNSLSSSFPPAPTTSPSCRAQFHFYFVSAHPRSLWVPHWWTTYLRRALLLLEDRPRGSTVTSTELLERFNEETVFCPDCQEEGKAALKKFSAALAQEVEKVIAQAGAEALL</sequence>
<organism evidence="3 4">
    <name type="scientific">Lactarius akahatsu</name>
    <dbReference type="NCBI Taxonomy" id="416441"/>
    <lineage>
        <taxon>Eukaryota</taxon>
        <taxon>Fungi</taxon>
        <taxon>Dikarya</taxon>
        <taxon>Basidiomycota</taxon>
        <taxon>Agaricomycotina</taxon>
        <taxon>Agaricomycetes</taxon>
        <taxon>Russulales</taxon>
        <taxon>Russulaceae</taxon>
        <taxon>Lactarius</taxon>
    </lineage>
</organism>
<evidence type="ECO:0000313" key="4">
    <source>
        <dbReference type="Proteomes" id="UP001201163"/>
    </source>
</evidence>
<protein>
    <recommendedName>
        <fullName evidence="2">BTB domain-containing protein</fullName>
    </recommendedName>
</protein>
<dbReference type="Proteomes" id="UP001201163">
    <property type="component" value="Unassembled WGS sequence"/>
</dbReference>
<feature type="region of interest" description="Disordered" evidence="1">
    <location>
        <begin position="1"/>
        <end position="20"/>
    </location>
</feature>
<evidence type="ECO:0000313" key="3">
    <source>
        <dbReference type="EMBL" id="KAH8996200.1"/>
    </source>
</evidence>
<dbReference type="InterPro" id="IPR011333">
    <property type="entry name" value="SKP1/BTB/POZ_sf"/>
</dbReference>
<feature type="domain" description="BTB" evidence="2">
    <location>
        <begin position="28"/>
        <end position="139"/>
    </location>
</feature>